<evidence type="ECO:0000256" key="1">
    <source>
        <dbReference type="SAM" id="MobiDB-lite"/>
    </source>
</evidence>
<gene>
    <name evidence="2" type="ORF">LSCM4_05547</name>
</gene>
<dbReference type="AlphaFoldDB" id="A0A836GY44"/>
<evidence type="ECO:0000313" key="2">
    <source>
        <dbReference type="EMBL" id="KAG5482294.1"/>
    </source>
</evidence>
<accession>A0A836GY44</accession>
<dbReference type="GeneID" id="92361420"/>
<feature type="region of interest" description="Disordered" evidence="1">
    <location>
        <begin position="51"/>
        <end position="132"/>
    </location>
</feature>
<evidence type="ECO:0000313" key="3">
    <source>
        <dbReference type="Proteomes" id="UP000674143"/>
    </source>
</evidence>
<dbReference type="RefSeq" id="XP_067064300.1">
    <property type="nucleotide sequence ID" value="XM_067207486.1"/>
</dbReference>
<comment type="caution">
    <text evidence="2">The sequence shown here is derived from an EMBL/GenBank/DDBJ whole genome shotgun (WGS) entry which is preliminary data.</text>
</comment>
<organism evidence="2 3">
    <name type="scientific">Leishmania orientalis</name>
    <dbReference type="NCBI Taxonomy" id="2249476"/>
    <lineage>
        <taxon>Eukaryota</taxon>
        <taxon>Discoba</taxon>
        <taxon>Euglenozoa</taxon>
        <taxon>Kinetoplastea</taxon>
        <taxon>Metakinetoplastina</taxon>
        <taxon>Trypanosomatida</taxon>
        <taxon>Trypanosomatidae</taxon>
        <taxon>Leishmaniinae</taxon>
        <taxon>Leishmania</taxon>
    </lineage>
</organism>
<keyword evidence="3" id="KW-1185">Reference proteome</keyword>
<dbReference type="Proteomes" id="UP000674143">
    <property type="component" value="Unassembled WGS sequence"/>
</dbReference>
<reference evidence="3" key="2">
    <citation type="journal article" date="2021" name="Sci. Data">
        <title>Chromosome-scale genome sequencing, assembly and annotation of six genomes from subfamily Leishmaniinae.</title>
        <authorList>
            <person name="Almutairi H."/>
            <person name="Urbaniak M.D."/>
            <person name="Bates M.D."/>
            <person name="Jariyapan N."/>
            <person name="Kwakye-Nuako G."/>
            <person name="Thomaz Soccol V."/>
            <person name="Al-Salem W.S."/>
            <person name="Dillon R.J."/>
            <person name="Bates P.A."/>
            <person name="Gatherer D."/>
        </authorList>
    </citation>
    <scope>NUCLEOTIDE SEQUENCE [LARGE SCALE GENOMIC DNA]</scope>
</reference>
<dbReference type="EMBL" id="JAFHLR010000016">
    <property type="protein sequence ID" value="KAG5482294.1"/>
    <property type="molecule type" value="Genomic_DNA"/>
</dbReference>
<feature type="region of interest" description="Disordered" evidence="1">
    <location>
        <begin position="167"/>
        <end position="188"/>
    </location>
</feature>
<name>A0A836GY44_9TRYP</name>
<protein>
    <submittedName>
        <fullName evidence="2">Uncharacterized protein</fullName>
    </submittedName>
</protein>
<dbReference type="KEGG" id="loi:92361420"/>
<sequence>MPLKQQEEVCGKPNQYNLKTLEYDWKELPNTHFQIPPQQPRVRDASALGGHDAAGRRLNPITHQPLPFPGCGPRSSRAVSPTPLPSPSRPAQEGMRLQPSPQLHSGNRDHVAELLSGGGGSARLTPSHEPQHRARAPLFVEEDSPQIPRDRYPPSGACQQVPLFPYASVFGGDGTPQRNAPAAPSQASDADAFNFAWSHEDMRRVGQTNSVEAQRSYLR</sequence>
<reference evidence="3" key="1">
    <citation type="journal article" date="2021" name="Microbiol. Resour. Announc.">
        <title>LGAAP: Leishmaniinae Genome Assembly and Annotation Pipeline.</title>
        <authorList>
            <person name="Almutairi H."/>
            <person name="Urbaniak M.D."/>
            <person name="Bates M.D."/>
            <person name="Jariyapan N."/>
            <person name="Kwakye-Nuako G."/>
            <person name="Thomaz-Soccol V."/>
            <person name="Al-Salem W.S."/>
            <person name="Dillon R.J."/>
            <person name="Bates P.A."/>
            <person name="Gatherer D."/>
        </authorList>
    </citation>
    <scope>NUCLEOTIDE SEQUENCE [LARGE SCALE GENOMIC DNA]</scope>
</reference>
<proteinExistence type="predicted"/>